<protein>
    <submittedName>
        <fullName evidence="4">Ankyrin repeat domain-containing protein</fullName>
    </submittedName>
</protein>
<dbReference type="RefSeq" id="WP_377943105.1">
    <property type="nucleotide sequence ID" value="NZ_JBHUCX010000028.1"/>
</dbReference>
<dbReference type="Proteomes" id="UP001597079">
    <property type="component" value="Unassembled WGS sequence"/>
</dbReference>
<dbReference type="SUPFAM" id="SSF48403">
    <property type="entry name" value="Ankyrin repeat"/>
    <property type="match status" value="1"/>
</dbReference>
<accession>A0ABW4JHP9</accession>
<dbReference type="InterPro" id="IPR002110">
    <property type="entry name" value="Ankyrin_rpt"/>
</dbReference>
<evidence type="ECO:0000256" key="2">
    <source>
        <dbReference type="ARBA" id="ARBA00023043"/>
    </source>
</evidence>
<dbReference type="InterPro" id="IPR050745">
    <property type="entry name" value="Multifunctional_regulatory"/>
</dbReference>
<keyword evidence="2 3" id="KW-0040">ANK repeat</keyword>
<dbReference type="InterPro" id="IPR036770">
    <property type="entry name" value="Ankyrin_rpt-contain_sf"/>
</dbReference>
<keyword evidence="5" id="KW-1185">Reference proteome</keyword>
<feature type="repeat" description="ANK" evidence="3">
    <location>
        <begin position="230"/>
        <end position="262"/>
    </location>
</feature>
<feature type="repeat" description="ANK" evidence="3">
    <location>
        <begin position="269"/>
        <end position="304"/>
    </location>
</feature>
<name>A0ABW4JHP9_9BACL</name>
<evidence type="ECO:0000313" key="4">
    <source>
        <dbReference type="EMBL" id="MFD1675231.1"/>
    </source>
</evidence>
<proteinExistence type="predicted"/>
<dbReference type="PANTHER" id="PTHR24189">
    <property type="entry name" value="MYOTROPHIN"/>
    <property type="match status" value="1"/>
</dbReference>
<reference evidence="5" key="1">
    <citation type="journal article" date="2019" name="Int. J. Syst. Evol. Microbiol.">
        <title>The Global Catalogue of Microorganisms (GCM) 10K type strain sequencing project: providing services to taxonomists for standard genome sequencing and annotation.</title>
        <authorList>
            <consortium name="The Broad Institute Genomics Platform"/>
            <consortium name="The Broad Institute Genome Sequencing Center for Infectious Disease"/>
            <person name="Wu L."/>
            <person name="Ma J."/>
        </authorList>
    </citation>
    <scope>NUCLEOTIDE SEQUENCE [LARGE SCALE GENOMIC DNA]</scope>
    <source>
        <strain evidence="5">CGMCC 1.12286</strain>
    </source>
</reference>
<gene>
    <name evidence="4" type="ORF">ACFSB2_11050</name>
</gene>
<dbReference type="PANTHER" id="PTHR24189:SF50">
    <property type="entry name" value="ANKYRIN REPEAT AND SOCS BOX PROTEIN 2"/>
    <property type="match status" value="1"/>
</dbReference>
<keyword evidence="1" id="KW-0677">Repeat</keyword>
<evidence type="ECO:0000256" key="1">
    <source>
        <dbReference type="ARBA" id="ARBA00022737"/>
    </source>
</evidence>
<evidence type="ECO:0000313" key="5">
    <source>
        <dbReference type="Proteomes" id="UP001597079"/>
    </source>
</evidence>
<dbReference type="PROSITE" id="PS50297">
    <property type="entry name" value="ANK_REP_REGION"/>
    <property type="match status" value="1"/>
</dbReference>
<evidence type="ECO:0000256" key="3">
    <source>
        <dbReference type="PROSITE-ProRule" id="PRU00023"/>
    </source>
</evidence>
<dbReference type="EMBL" id="JBHUCX010000028">
    <property type="protein sequence ID" value="MFD1675231.1"/>
    <property type="molecule type" value="Genomic_DNA"/>
</dbReference>
<dbReference type="Pfam" id="PF12796">
    <property type="entry name" value="Ank_2"/>
    <property type="match status" value="2"/>
</dbReference>
<organism evidence="4 5">
    <name type="scientific">Alicyclobacillus fodiniaquatilis</name>
    <dbReference type="NCBI Taxonomy" id="1661150"/>
    <lineage>
        <taxon>Bacteria</taxon>
        <taxon>Bacillati</taxon>
        <taxon>Bacillota</taxon>
        <taxon>Bacilli</taxon>
        <taxon>Bacillales</taxon>
        <taxon>Alicyclobacillaceae</taxon>
        <taxon>Alicyclobacillus</taxon>
    </lineage>
</organism>
<dbReference type="Gene3D" id="1.25.40.20">
    <property type="entry name" value="Ankyrin repeat-containing domain"/>
    <property type="match status" value="2"/>
</dbReference>
<dbReference type="SMART" id="SM00248">
    <property type="entry name" value="ANK"/>
    <property type="match status" value="5"/>
</dbReference>
<sequence>MEMDLFASKEQFIEAIKDNDLHTVTSIITAHPALLNEPLPRVDGGAALCLAAQCNHLEMVKFLAELGPRDLQQALSRAAMRAHREVSEYLIQKGADPNGLYSDTATHYGPVILAACEAMNPDAIRLMIDLGADPTVKYRTNDGSIHSPLGFILSAYVRKPQQKHECLEVLFDAGIPCEDTPLMAFHRGRIDLLEKHWRKNPNLVHQRFQASDIYRPEMGFSHAMMLTSIEGTTLLHLAMEYDEFEMAKWLIDHGADVNARADMDADGCGGHTPLFHAVVANQSPTDKRTKFLLAHGADPTIRATIRHPQGGWDEIENQVFEQVTALEYALNFQNGPSWCNRDAISVLANLR</sequence>
<dbReference type="PROSITE" id="PS50088">
    <property type="entry name" value="ANK_REPEAT"/>
    <property type="match status" value="2"/>
</dbReference>
<comment type="caution">
    <text evidence="4">The sequence shown here is derived from an EMBL/GenBank/DDBJ whole genome shotgun (WGS) entry which is preliminary data.</text>
</comment>